<keyword evidence="2" id="KW-0812">Transmembrane</keyword>
<dbReference type="Pfam" id="PF07963">
    <property type="entry name" value="N_methyl"/>
    <property type="match status" value="1"/>
</dbReference>
<dbReference type="GO" id="GO:0015628">
    <property type="term" value="P:protein secretion by the type II secretion system"/>
    <property type="evidence" value="ECO:0007669"/>
    <property type="project" value="InterPro"/>
</dbReference>
<evidence type="ECO:0000313" key="6">
    <source>
        <dbReference type="Proteomes" id="UP000652691"/>
    </source>
</evidence>
<dbReference type="HOGENOM" id="CLU_091705_1_0_6"/>
<evidence type="ECO:0000256" key="1">
    <source>
        <dbReference type="ARBA" id="ARBA00022481"/>
    </source>
</evidence>
<keyword evidence="2" id="KW-1133">Transmembrane helix</keyword>
<evidence type="ECO:0000256" key="2">
    <source>
        <dbReference type="SAM" id="Phobius"/>
    </source>
</evidence>
<keyword evidence="1" id="KW-0488">Methylation</keyword>
<protein>
    <submittedName>
        <fullName evidence="4">Pilin</fullName>
    </submittedName>
</protein>
<feature type="transmembrane region" description="Helical" evidence="2">
    <location>
        <begin position="6"/>
        <end position="26"/>
    </location>
</feature>
<accession>N9RLX0</accession>
<dbReference type="InterPro" id="IPR012902">
    <property type="entry name" value="N_methyl_site"/>
</dbReference>
<dbReference type="RefSeq" id="WP_005282730.1">
    <property type="nucleotide sequence ID" value="NZ_BMDA01000002.1"/>
</dbReference>
<dbReference type="PRINTS" id="PR00813">
    <property type="entry name" value="BCTERIALGSPG"/>
</dbReference>
<dbReference type="Proteomes" id="UP000013200">
    <property type="component" value="Unassembled WGS sequence"/>
</dbReference>
<evidence type="ECO:0000313" key="3">
    <source>
        <dbReference type="EMBL" id="ENX40172.1"/>
    </source>
</evidence>
<reference evidence="4" key="3">
    <citation type="submission" date="2024-03" db="EMBL/GenBank/DDBJ databases">
        <authorList>
            <person name="Sun Q."/>
            <person name="Sedlacek I."/>
        </authorList>
    </citation>
    <scope>NUCLEOTIDE SEQUENCE</scope>
    <source>
        <strain evidence="4">CCM 8635</strain>
    </source>
</reference>
<dbReference type="Gene3D" id="3.30.700.10">
    <property type="entry name" value="Glycoprotein, Type 4 Pilin"/>
    <property type="match status" value="1"/>
</dbReference>
<organism evidence="3 5">
    <name type="scientific">Acinetobacter courvalinii</name>
    <dbReference type="NCBI Taxonomy" id="280147"/>
    <lineage>
        <taxon>Bacteria</taxon>
        <taxon>Pseudomonadati</taxon>
        <taxon>Pseudomonadota</taxon>
        <taxon>Gammaproteobacteria</taxon>
        <taxon>Moraxellales</taxon>
        <taxon>Moraxellaceae</taxon>
        <taxon>Acinetobacter</taxon>
    </lineage>
</organism>
<dbReference type="NCBIfam" id="TIGR02532">
    <property type="entry name" value="IV_pilin_GFxxxE"/>
    <property type="match status" value="1"/>
</dbReference>
<sequence length="175" mass="18986">MKHKGFTLIELMVVLIIIAILAAIVIPSYQQFARRGAASQAEHEMQRLATLLEQHKARNLNYRGFTTTSMAVPVSTVGSQKKYTILVRDATVPTVALNDTNALGQGWVILAEANSTVNYGSGCTTCNALQDQNYSYLLTSGGVRCRTKDKLIGSEVLTSTKLSSTNPCGADSENW</sequence>
<dbReference type="GO" id="GO:0015627">
    <property type="term" value="C:type II protein secretion system complex"/>
    <property type="evidence" value="ECO:0007669"/>
    <property type="project" value="InterPro"/>
</dbReference>
<evidence type="ECO:0000313" key="5">
    <source>
        <dbReference type="Proteomes" id="UP000013200"/>
    </source>
</evidence>
<dbReference type="InterPro" id="IPR000983">
    <property type="entry name" value="Bac_GSPG_pilin"/>
</dbReference>
<dbReference type="InterPro" id="IPR045584">
    <property type="entry name" value="Pilin-like"/>
</dbReference>
<dbReference type="Pfam" id="PF16732">
    <property type="entry name" value="ComP_DUS"/>
    <property type="match status" value="1"/>
</dbReference>
<dbReference type="STRING" id="1217698.F888_00819"/>
<evidence type="ECO:0000313" key="4">
    <source>
        <dbReference type="EMBL" id="GGH37437.1"/>
    </source>
</evidence>
<dbReference type="PANTHER" id="PTHR30093:SF47">
    <property type="entry name" value="TYPE IV PILUS NON-CORE MINOR PILIN PILE"/>
    <property type="match status" value="1"/>
</dbReference>
<reference evidence="4 6" key="2">
    <citation type="journal article" date="2014" name="Int. J. Syst. Evol. Microbiol.">
        <title>Complete genome sequence of Corynebacterium casei LMG S-19264T (=DSM 44701T), isolated from a smear-ripened cheese.</title>
        <authorList>
            <consortium name="US DOE Joint Genome Institute (JGI-PGF)"/>
            <person name="Walter F."/>
            <person name="Albersmeier A."/>
            <person name="Kalinowski J."/>
            <person name="Ruckert C."/>
        </authorList>
    </citation>
    <scope>NUCLEOTIDE SEQUENCE [LARGE SCALE GENOMIC DNA]</scope>
    <source>
        <strain evidence="4 6">CCM 8635</strain>
    </source>
</reference>
<dbReference type="GO" id="GO:0043683">
    <property type="term" value="P:type IV pilus assembly"/>
    <property type="evidence" value="ECO:0007669"/>
    <property type="project" value="InterPro"/>
</dbReference>
<reference evidence="3 5" key="1">
    <citation type="submission" date="2013-02" db="EMBL/GenBank/DDBJ databases">
        <title>The Genome Sequence of Acinetobacter sp. NIPH 3623.</title>
        <authorList>
            <consortium name="The Broad Institute Genome Sequencing Platform"/>
            <consortium name="The Broad Institute Genome Sequencing Center for Infectious Disease"/>
            <person name="Cerqueira G."/>
            <person name="Feldgarden M."/>
            <person name="Courvalin P."/>
            <person name="Perichon B."/>
            <person name="Grillot-Courvalin C."/>
            <person name="Clermont D."/>
            <person name="Rocha E."/>
            <person name="Yoon E.-J."/>
            <person name="Nemec A."/>
            <person name="Walker B."/>
            <person name="Young S.K."/>
            <person name="Zeng Q."/>
            <person name="Gargeya S."/>
            <person name="Fitzgerald M."/>
            <person name="Haas B."/>
            <person name="Abouelleil A."/>
            <person name="Alvarado L."/>
            <person name="Arachchi H.M."/>
            <person name="Berlin A.M."/>
            <person name="Chapman S.B."/>
            <person name="Dewar J."/>
            <person name="Goldberg J."/>
            <person name="Griggs A."/>
            <person name="Gujja S."/>
            <person name="Hansen M."/>
            <person name="Howarth C."/>
            <person name="Imamovic A."/>
            <person name="Larimer J."/>
            <person name="McCowan C."/>
            <person name="Murphy C."/>
            <person name="Neiman D."/>
            <person name="Pearson M."/>
            <person name="Priest M."/>
            <person name="Roberts A."/>
            <person name="Saif S."/>
            <person name="Shea T."/>
            <person name="Sisk P."/>
            <person name="Sykes S."/>
            <person name="Wortman J."/>
            <person name="Nusbaum C."/>
            <person name="Birren B."/>
        </authorList>
    </citation>
    <scope>NUCLEOTIDE SEQUENCE [LARGE SCALE GENOMIC DNA]</scope>
    <source>
        <strain evidence="3 5">NIPH 3623</strain>
    </source>
</reference>
<dbReference type="PROSITE" id="PS00409">
    <property type="entry name" value="PROKAR_NTER_METHYL"/>
    <property type="match status" value="1"/>
</dbReference>
<dbReference type="EMBL" id="APSA01000003">
    <property type="protein sequence ID" value="ENX40172.1"/>
    <property type="molecule type" value="Genomic_DNA"/>
</dbReference>
<dbReference type="EMBL" id="BMDA01000002">
    <property type="protein sequence ID" value="GGH37437.1"/>
    <property type="molecule type" value="Genomic_DNA"/>
</dbReference>
<dbReference type="Proteomes" id="UP000652691">
    <property type="component" value="Unassembled WGS sequence"/>
</dbReference>
<proteinExistence type="predicted"/>
<keyword evidence="2" id="KW-0472">Membrane</keyword>
<dbReference type="SUPFAM" id="SSF54523">
    <property type="entry name" value="Pili subunits"/>
    <property type="match status" value="1"/>
</dbReference>
<keyword evidence="5" id="KW-1185">Reference proteome</keyword>
<name>N9RLX0_9GAMM</name>
<dbReference type="AlphaFoldDB" id="N9RLX0"/>
<dbReference type="InterPro" id="IPR031982">
    <property type="entry name" value="PilE-like"/>
</dbReference>
<dbReference type="GeneID" id="80104775"/>
<dbReference type="PANTHER" id="PTHR30093">
    <property type="entry name" value="GENERAL SECRETION PATHWAY PROTEIN G"/>
    <property type="match status" value="1"/>
</dbReference>
<comment type="caution">
    <text evidence="3">The sequence shown here is derived from an EMBL/GenBank/DDBJ whole genome shotgun (WGS) entry which is preliminary data.</text>
</comment>
<gene>
    <name evidence="4" type="primary">comE</name>
    <name evidence="3" type="ORF">F888_00819</name>
    <name evidence="4" type="ORF">GCM10007354_21980</name>
</gene>